<dbReference type="PANTHER" id="PTHR11941">
    <property type="entry name" value="ENOYL-COA HYDRATASE-RELATED"/>
    <property type="match status" value="1"/>
</dbReference>
<dbReference type="STRING" id="34027.SAMN05421829_1098"/>
<dbReference type="GO" id="GO:0006635">
    <property type="term" value="P:fatty acid beta-oxidation"/>
    <property type="evidence" value="ECO:0007669"/>
    <property type="project" value="TreeGrafter"/>
</dbReference>
<dbReference type="GO" id="GO:0003824">
    <property type="term" value="F:catalytic activity"/>
    <property type="evidence" value="ECO:0007669"/>
    <property type="project" value="UniProtKB-ARBA"/>
</dbReference>
<gene>
    <name evidence="1" type="ORF">SAMN05421829_1098</name>
</gene>
<dbReference type="EMBL" id="FTMD01000009">
    <property type="protein sequence ID" value="SIR02442.1"/>
    <property type="molecule type" value="Genomic_DNA"/>
</dbReference>
<dbReference type="InterPro" id="IPR001753">
    <property type="entry name" value="Enoyl-CoA_hydra/iso"/>
</dbReference>
<protein>
    <submittedName>
        <fullName evidence="1">Enoyl-CoA hydratase/carnithine racemase</fullName>
    </submittedName>
</protein>
<dbReference type="InterPro" id="IPR029045">
    <property type="entry name" value="ClpP/crotonase-like_dom_sf"/>
</dbReference>
<dbReference type="Pfam" id="PF00378">
    <property type="entry name" value="ECH_1"/>
    <property type="match status" value="1"/>
</dbReference>
<dbReference type="CDD" id="cd06558">
    <property type="entry name" value="crotonase-like"/>
    <property type="match status" value="1"/>
</dbReference>
<accession>A0A1N6XJD7</accession>
<name>A0A1N6XJD7_9RHOO</name>
<evidence type="ECO:0000313" key="1">
    <source>
        <dbReference type="EMBL" id="SIR02442.1"/>
    </source>
</evidence>
<dbReference type="PANTHER" id="PTHR11941:SF54">
    <property type="entry name" value="ENOYL-COA HYDRATASE, MITOCHONDRIAL"/>
    <property type="match status" value="1"/>
</dbReference>
<dbReference type="RefSeq" id="WP_076602750.1">
    <property type="nucleotide sequence ID" value="NZ_FTMD01000009.1"/>
</dbReference>
<dbReference type="Gene3D" id="3.90.226.10">
    <property type="entry name" value="2-enoyl-CoA Hydratase, Chain A, domain 1"/>
    <property type="match status" value="1"/>
</dbReference>
<dbReference type="Proteomes" id="UP000186819">
    <property type="component" value="Unassembled WGS sequence"/>
</dbReference>
<reference evidence="2" key="1">
    <citation type="submission" date="2017-01" db="EMBL/GenBank/DDBJ databases">
        <authorList>
            <person name="Varghese N."/>
            <person name="Submissions S."/>
        </authorList>
    </citation>
    <scope>NUCLEOTIDE SEQUENCE [LARGE SCALE GENOMIC DNA]</scope>
    <source>
        <strain evidence="2">ATCC 51758</strain>
    </source>
</reference>
<sequence length="245" mass="25758">MSSVTYTSRNGIAEIAIDRADKYNIINHDVVRELNAAWHRFNASDDRVAILTGTGERAFTAGADLRDIPHDFWRAVPGVGVPVTKPVIAVTAGLVVGGGLVLVQMADLAVAADNTVLSYPEAKVGYSGGLISSLAARIPHKIAMELLVVGGSISAQRAYEAGLVNRVVPLGQQLAVARELAAQIAANAPLVVGMLKDYVGQVLPKGPSEAAAIARARVEAVNSAEDYHEGIAAFIEKRTPQFAGR</sequence>
<organism evidence="1 2">
    <name type="scientific">Aromatoleum tolulyticum</name>
    <dbReference type="NCBI Taxonomy" id="34027"/>
    <lineage>
        <taxon>Bacteria</taxon>
        <taxon>Pseudomonadati</taxon>
        <taxon>Pseudomonadota</taxon>
        <taxon>Betaproteobacteria</taxon>
        <taxon>Rhodocyclales</taxon>
        <taxon>Rhodocyclaceae</taxon>
        <taxon>Aromatoleum</taxon>
    </lineage>
</organism>
<keyword evidence="2" id="KW-1185">Reference proteome</keyword>
<dbReference type="AlphaFoldDB" id="A0A1N6XJD7"/>
<evidence type="ECO:0000313" key="2">
    <source>
        <dbReference type="Proteomes" id="UP000186819"/>
    </source>
</evidence>
<dbReference type="SUPFAM" id="SSF52096">
    <property type="entry name" value="ClpP/crotonase"/>
    <property type="match status" value="1"/>
</dbReference>
<proteinExistence type="predicted"/>
<dbReference type="OrthoDB" id="9807606at2"/>